<keyword evidence="3" id="KW-0539">Nucleus</keyword>
<reference evidence="7" key="1">
    <citation type="submission" date="2022-11" db="UniProtKB">
        <authorList>
            <consortium name="EnsemblMetazoa"/>
        </authorList>
    </citation>
    <scope>IDENTIFICATION</scope>
</reference>
<dbReference type="Pfam" id="PF08161">
    <property type="entry name" value="RRP12_HEAT"/>
    <property type="match status" value="1"/>
</dbReference>
<dbReference type="AlphaFoldDB" id="A0A913X0K3"/>
<keyword evidence="8" id="KW-1185">Reference proteome</keyword>
<dbReference type="Proteomes" id="UP000887567">
    <property type="component" value="Unplaced"/>
</dbReference>
<dbReference type="GeneID" id="110235895"/>
<dbReference type="KEGG" id="epa:110235895"/>
<sequence>MVRMRKAKGKQWRKGHSCESNPKTNVHRSKMRRGMITGQQVGPSSSNLTTQALEKHNASHDSPVDSDGDEGMSMKSAGLFSVGGLTDCSNPVFDNVKRFWNAQSSHQKEVCAVLAAVTEVIKSEGGKETETEYFAALMTALESSDNEESMTAITYLLTLVIKSVPESILKTKFSKASQILLTALAGYAGDGGTSLLRSLLYCLSRLLLVQESAVWSESSTMKIYHGLLSFTIHSKPKIRKGAQDAVETLLKKPPNDLDFHPAAGATAKFCVQQIQQHGGSTQSTTTLHVIGLLKEIISLLPIQSVKTVCENLLKLMTLGNVMVTVNSLQVMFKLFTSSPSTASLSVDLNAQIINALYDYQPNVSDVDLSQAWISTMEKAYINLSRNDNKLCTAHLPRCFSSLMSFYLSEHKNLAVSAANSMKELLRGCIEPSIGLIKEEVSRSGAGVNTSAHKIIKCIESGLKYRYHDCWNLILEVITVLFEILGKDCSKLLKKMLVSLCDLHGTYKFQYTKELKRAVGMAIQKMGPRNVLECVPLNLDKPNENCEFPRAWLLPVMKDNIKDTELKYFFDVMLPLAAELRTKGIESSDGCTADPRGPEEAPLVAHAPEDIDAKIPATETEKERQQQHCELLGYDGMKRKNYILLLTSGGAAPESRVIPRIVNFVQGPSHLPGWSGRPNWLHTVKAVARS</sequence>
<evidence type="ECO:0000313" key="8">
    <source>
        <dbReference type="Proteomes" id="UP000887567"/>
    </source>
</evidence>
<feature type="compositionally biased region" description="Basic residues" evidence="4">
    <location>
        <begin position="1"/>
        <end position="15"/>
    </location>
</feature>
<dbReference type="EnsemblMetazoa" id="XM_021041369.2">
    <property type="protein sequence ID" value="XP_020897028.1"/>
    <property type="gene ID" value="LOC110235895"/>
</dbReference>
<evidence type="ECO:0000256" key="2">
    <source>
        <dbReference type="ARBA" id="ARBA00007690"/>
    </source>
</evidence>
<dbReference type="RefSeq" id="XP_020897028.1">
    <property type="nucleotide sequence ID" value="XM_021041369.2"/>
</dbReference>
<dbReference type="InterPro" id="IPR011989">
    <property type="entry name" value="ARM-like"/>
</dbReference>
<name>A0A913X0K3_EXADI</name>
<dbReference type="OrthoDB" id="2192888at2759"/>
<dbReference type="InterPro" id="IPR052087">
    <property type="entry name" value="RRP12"/>
</dbReference>
<evidence type="ECO:0008006" key="9">
    <source>
        <dbReference type="Google" id="ProtNLM"/>
    </source>
</evidence>
<accession>A0A913X0K3</accession>
<dbReference type="InterPro" id="IPR012978">
    <property type="entry name" value="HEAT_RRP12"/>
</dbReference>
<feature type="domain" description="RRP12 HEAT" evidence="5">
    <location>
        <begin position="408"/>
        <end position="585"/>
    </location>
</feature>
<dbReference type="GO" id="GO:0005634">
    <property type="term" value="C:nucleus"/>
    <property type="evidence" value="ECO:0007669"/>
    <property type="project" value="UniProtKB-SubCell"/>
</dbReference>
<evidence type="ECO:0000259" key="6">
    <source>
        <dbReference type="Pfam" id="PF25772"/>
    </source>
</evidence>
<dbReference type="InterPro" id="IPR057860">
    <property type="entry name" value="HEAT_RRP12_N"/>
</dbReference>
<dbReference type="Pfam" id="PF25772">
    <property type="entry name" value="HEAT_RRP12_N"/>
    <property type="match status" value="1"/>
</dbReference>
<dbReference type="Gene3D" id="1.25.10.10">
    <property type="entry name" value="Leucine-rich Repeat Variant"/>
    <property type="match status" value="1"/>
</dbReference>
<evidence type="ECO:0000256" key="1">
    <source>
        <dbReference type="ARBA" id="ARBA00004123"/>
    </source>
</evidence>
<comment type="similarity">
    <text evidence="2">Belongs to the RRP12 family.</text>
</comment>
<organism evidence="7 8">
    <name type="scientific">Exaiptasia diaphana</name>
    <name type="common">Tropical sea anemone</name>
    <name type="synonym">Aiptasia pulchella</name>
    <dbReference type="NCBI Taxonomy" id="2652724"/>
    <lineage>
        <taxon>Eukaryota</taxon>
        <taxon>Metazoa</taxon>
        <taxon>Cnidaria</taxon>
        <taxon>Anthozoa</taxon>
        <taxon>Hexacorallia</taxon>
        <taxon>Actiniaria</taxon>
        <taxon>Aiptasiidae</taxon>
        <taxon>Exaiptasia</taxon>
    </lineage>
</organism>
<feature type="domain" description="RRP12 N-terminal HEAT" evidence="6">
    <location>
        <begin position="97"/>
        <end position="339"/>
    </location>
</feature>
<evidence type="ECO:0000259" key="5">
    <source>
        <dbReference type="Pfam" id="PF08161"/>
    </source>
</evidence>
<dbReference type="PANTHER" id="PTHR48287">
    <property type="entry name" value="ARM REPEAT SUPERFAMILY PROTEIN"/>
    <property type="match status" value="1"/>
</dbReference>
<dbReference type="PANTHER" id="PTHR48287:SF1">
    <property type="entry name" value="ARM REPEAT SUPERFAMILY PROTEIN"/>
    <property type="match status" value="1"/>
</dbReference>
<evidence type="ECO:0000256" key="3">
    <source>
        <dbReference type="ARBA" id="ARBA00023242"/>
    </source>
</evidence>
<feature type="region of interest" description="Disordered" evidence="4">
    <location>
        <begin position="1"/>
        <end position="31"/>
    </location>
</feature>
<protein>
    <recommendedName>
        <fullName evidence="9">RRP12-like protein</fullName>
    </recommendedName>
</protein>
<evidence type="ECO:0000313" key="7">
    <source>
        <dbReference type="EnsemblMetazoa" id="XP_020897028.1"/>
    </source>
</evidence>
<comment type="subcellular location">
    <subcellularLocation>
        <location evidence="1">Nucleus</location>
    </subcellularLocation>
</comment>
<evidence type="ECO:0000256" key="4">
    <source>
        <dbReference type="SAM" id="MobiDB-lite"/>
    </source>
</evidence>
<dbReference type="InterPro" id="IPR016024">
    <property type="entry name" value="ARM-type_fold"/>
</dbReference>
<dbReference type="SUPFAM" id="SSF48371">
    <property type="entry name" value="ARM repeat"/>
    <property type="match status" value="1"/>
</dbReference>
<proteinExistence type="inferred from homology"/>
<dbReference type="OMA" id="EATEMAM"/>